<evidence type="ECO:0000256" key="1">
    <source>
        <dbReference type="SAM" id="MobiDB-lite"/>
    </source>
</evidence>
<evidence type="ECO:0000313" key="2">
    <source>
        <dbReference type="EMBL" id="MFH7596334.1"/>
    </source>
</evidence>
<keyword evidence="3" id="KW-1185">Reference proteome</keyword>
<organism evidence="2 3">
    <name type="scientific">Streptomyces racemochromogenes</name>
    <dbReference type="NCBI Taxonomy" id="67353"/>
    <lineage>
        <taxon>Bacteria</taxon>
        <taxon>Bacillati</taxon>
        <taxon>Actinomycetota</taxon>
        <taxon>Actinomycetes</taxon>
        <taxon>Kitasatosporales</taxon>
        <taxon>Streptomycetaceae</taxon>
        <taxon>Streptomyces</taxon>
    </lineage>
</organism>
<name>A0ABW7PD82_9ACTN</name>
<protein>
    <submittedName>
        <fullName evidence="2">Uncharacterized protein</fullName>
    </submittedName>
</protein>
<proteinExistence type="predicted"/>
<reference evidence="2 3" key="1">
    <citation type="submission" date="2024-03" db="EMBL/GenBank/DDBJ databases">
        <title>Whole genome sequencing of Streptomyces racemochromogenes, to identify antimicrobial biosynthetic gene clusters.</title>
        <authorList>
            <person name="Suryawanshi P."/>
            <person name="Krishnaraj P.U."/>
            <person name="Arun Y.P."/>
            <person name="Suryawanshi M.P."/>
            <person name="Rakshit O."/>
        </authorList>
    </citation>
    <scope>NUCLEOTIDE SEQUENCE [LARGE SCALE GENOMIC DNA]</scope>
    <source>
        <strain evidence="2 3">AUDT626</strain>
    </source>
</reference>
<comment type="caution">
    <text evidence="2">The sequence shown here is derived from an EMBL/GenBank/DDBJ whole genome shotgun (WGS) entry which is preliminary data.</text>
</comment>
<sequence length="119" mass="12592">PHRAVAVGPALGPPHAPPQTQHAAGAGRADRVREAAALFECALEDPEVMRARARVRHLAEPPGRAYADPAVRARVARWLADRPGWVPHAVGPDRSAWEELTASASVPPQPALPSTSARS</sequence>
<feature type="region of interest" description="Disordered" evidence="1">
    <location>
        <begin position="1"/>
        <end position="30"/>
    </location>
</feature>
<dbReference type="Proteomes" id="UP001610631">
    <property type="component" value="Unassembled WGS sequence"/>
</dbReference>
<evidence type="ECO:0000313" key="3">
    <source>
        <dbReference type="Proteomes" id="UP001610631"/>
    </source>
</evidence>
<feature type="non-terminal residue" evidence="2">
    <location>
        <position position="1"/>
    </location>
</feature>
<accession>A0ABW7PD82</accession>
<feature type="compositionally biased region" description="Low complexity" evidence="1">
    <location>
        <begin position="18"/>
        <end position="27"/>
    </location>
</feature>
<dbReference type="EMBL" id="JBBDHD010000030">
    <property type="protein sequence ID" value="MFH7596334.1"/>
    <property type="molecule type" value="Genomic_DNA"/>
</dbReference>
<gene>
    <name evidence="2" type="ORF">WDV06_14690</name>
</gene>